<dbReference type="Proteomes" id="UP000053617">
    <property type="component" value="Unassembled WGS sequence"/>
</dbReference>
<keyword evidence="3" id="KW-1185">Reference proteome</keyword>
<dbReference type="GeneID" id="25291195"/>
<dbReference type="AlphaFoldDB" id="A0A0D2HDB0"/>
<proteinExistence type="predicted"/>
<sequence length="342" mass="37406">MKHIRCSGTAYEIGLKHGRTAKEEVRRSVGFYESLFQQNVGYSWPEVRDVATKFLPFLQKSFPDYVNEMKGVAEGAGVMFDTILAMNARTEIAYGIVNDGCTALAVRTQEHTFLGQNWDWKSGQSPNMLTLHIEQPGKPTIHMITEAGIIGKIGLNSYGVGVTLNAVGAKGIHFGKIPCHLALRTVLNCTSREAAEKTLRKFGVASACHITIADANTGAIGIECTAFDMVEIPMDANGVCAHSNHMIRSHEVEGISLVVDSQFRLQRIQELIRNVGVLTLESFACIFMDEENYPGAINRAFSVNDPTGSETLFSVAMDLNQGFGQVKTGRPTSDGEVFELKP</sequence>
<accession>A0A0D2HDB0</accession>
<protein>
    <recommendedName>
        <fullName evidence="1">Peptidase C45 hydrolase domain-containing protein</fullName>
    </recommendedName>
</protein>
<dbReference type="InterPro" id="IPR047794">
    <property type="entry name" value="C45_proenzyme-like"/>
</dbReference>
<dbReference type="InterPro" id="IPR005079">
    <property type="entry name" value="Peptidase_C45_hydrolase"/>
</dbReference>
<evidence type="ECO:0000259" key="1">
    <source>
        <dbReference type="Pfam" id="PF03417"/>
    </source>
</evidence>
<dbReference type="PANTHER" id="PTHR34180:SF1">
    <property type="entry name" value="BETA-ALANYL-DOPAMINE_CARCININE HYDROLASE"/>
    <property type="match status" value="1"/>
</dbReference>
<dbReference type="EMBL" id="KN847476">
    <property type="protein sequence ID" value="KIX08468.1"/>
    <property type="molecule type" value="Genomic_DNA"/>
</dbReference>
<dbReference type="VEuPathDB" id="FungiDB:Z518_03124"/>
<dbReference type="OrthoDB" id="189997at2759"/>
<evidence type="ECO:0000313" key="3">
    <source>
        <dbReference type="Proteomes" id="UP000053617"/>
    </source>
</evidence>
<dbReference type="NCBIfam" id="NF040521">
    <property type="entry name" value="C45_proenzyme"/>
    <property type="match status" value="1"/>
</dbReference>
<dbReference type="PANTHER" id="PTHR34180">
    <property type="entry name" value="PEPTIDASE C45"/>
    <property type="match status" value="1"/>
</dbReference>
<dbReference type="InterPro" id="IPR047801">
    <property type="entry name" value="Peptidase_C45"/>
</dbReference>
<name>A0A0D2HDB0_9EURO</name>
<dbReference type="STRING" id="1442369.A0A0D2HDB0"/>
<feature type="domain" description="Peptidase C45 hydrolase" evidence="1">
    <location>
        <begin position="107"/>
        <end position="329"/>
    </location>
</feature>
<dbReference type="RefSeq" id="XP_013275604.1">
    <property type="nucleotide sequence ID" value="XM_013420150.1"/>
</dbReference>
<reference evidence="2 3" key="1">
    <citation type="submission" date="2015-01" db="EMBL/GenBank/DDBJ databases">
        <title>The Genome Sequence of Rhinocladiella mackenzie CBS 650.93.</title>
        <authorList>
            <consortium name="The Broad Institute Genomics Platform"/>
            <person name="Cuomo C."/>
            <person name="de Hoog S."/>
            <person name="Gorbushina A."/>
            <person name="Stielow B."/>
            <person name="Teixiera M."/>
            <person name="Abouelleil A."/>
            <person name="Chapman S.B."/>
            <person name="Priest M."/>
            <person name="Young S.K."/>
            <person name="Wortman J."/>
            <person name="Nusbaum C."/>
            <person name="Birren B."/>
        </authorList>
    </citation>
    <scope>NUCLEOTIDE SEQUENCE [LARGE SCALE GENOMIC DNA]</scope>
    <source>
        <strain evidence="2 3">CBS 650.93</strain>
    </source>
</reference>
<dbReference type="Gene3D" id="3.60.60.10">
    <property type="entry name" value="Penicillin V Acylase, Chain A"/>
    <property type="match status" value="1"/>
</dbReference>
<gene>
    <name evidence="2" type="ORF">Z518_03124</name>
</gene>
<dbReference type="Pfam" id="PF03417">
    <property type="entry name" value="AAT"/>
    <property type="match status" value="1"/>
</dbReference>
<organism evidence="2 3">
    <name type="scientific">Rhinocladiella mackenziei CBS 650.93</name>
    <dbReference type="NCBI Taxonomy" id="1442369"/>
    <lineage>
        <taxon>Eukaryota</taxon>
        <taxon>Fungi</taxon>
        <taxon>Dikarya</taxon>
        <taxon>Ascomycota</taxon>
        <taxon>Pezizomycotina</taxon>
        <taxon>Eurotiomycetes</taxon>
        <taxon>Chaetothyriomycetidae</taxon>
        <taxon>Chaetothyriales</taxon>
        <taxon>Herpotrichiellaceae</taxon>
        <taxon>Rhinocladiella</taxon>
    </lineage>
</organism>
<dbReference type="HOGENOM" id="CLU_037787_1_0_1"/>
<dbReference type="Gene3D" id="1.10.10.2120">
    <property type="match status" value="1"/>
</dbReference>
<evidence type="ECO:0000313" key="2">
    <source>
        <dbReference type="EMBL" id="KIX08468.1"/>
    </source>
</evidence>